<feature type="compositionally biased region" description="Low complexity" evidence="1">
    <location>
        <begin position="1"/>
        <end position="17"/>
    </location>
</feature>
<reference evidence="2 3" key="1">
    <citation type="submission" date="2018-04" db="EMBL/GenBank/DDBJ databases">
        <authorList>
            <person name="Vogel A."/>
        </authorList>
    </citation>
    <scope>NUCLEOTIDE SEQUENCE [LARGE SCALE GENOMIC DNA]</scope>
</reference>
<protein>
    <submittedName>
        <fullName evidence="2">Uncharacterized protein</fullName>
    </submittedName>
</protein>
<sequence length="271" mass="29169">MRGETFSFGSYSLGGSSAILTKSGPSSTLPSSPRDSWDSNSKSESVHPDPSAKIPGFIYYSSKEDEKTKSPQAPRAPPARREVVAPLVPASRGGRGHCPPAPPTAVPSESSVASHHPSRCSLEDPGSPSYDESTGHSVVRLPRTKVRSLSGLSIRTWSALGSSPEGKCRAQMFDLHPGKNVRVWSVLGSSPEEECRARRLDLYPGRTSGHGLYSALPLRGSAEHKCSTSIQERTSGYGLRSALPLRGSAEHEGWTFIQEEHPDVVRARIFP</sequence>
<keyword evidence="3" id="KW-1185">Reference proteome</keyword>
<proteinExistence type="predicted"/>
<accession>A0A484LRY6</accession>
<dbReference type="Proteomes" id="UP000595140">
    <property type="component" value="Unassembled WGS sequence"/>
</dbReference>
<gene>
    <name evidence="2" type="ORF">CCAM_LOCUS21096</name>
</gene>
<dbReference type="EMBL" id="OOIL02001925">
    <property type="protein sequence ID" value="VFQ79320.1"/>
    <property type="molecule type" value="Genomic_DNA"/>
</dbReference>
<evidence type="ECO:0000256" key="1">
    <source>
        <dbReference type="SAM" id="MobiDB-lite"/>
    </source>
</evidence>
<feature type="region of interest" description="Disordered" evidence="1">
    <location>
        <begin position="1"/>
        <end position="138"/>
    </location>
</feature>
<dbReference type="AlphaFoldDB" id="A0A484LRY6"/>
<name>A0A484LRY6_9ASTE</name>
<evidence type="ECO:0000313" key="2">
    <source>
        <dbReference type="EMBL" id="VFQ79320.1"/>
    </source>
</evidence>
<evidence type="ECO:0000313" key="3">
    <source>
        <dbReference type="Proteomes" id="UP000595140"/>
    </source>
</evidence>
<feature type="compositionally biased region" description="Polar residues" evidence="1">
    <location>
        <begin position="18"/>
        <end position="43"/>
    </location>
</feature>
<organism evidence="2 3">
    <name type="scientific">Cuscuta campestris</name>
    <dbReference type="NCBI Taxonomy" id="132261"/>
    <lineage>
        <taxon>Eukaryota</taxon>
        <taxon>Viridiplantae</taxon>
        <taxon>Streptophyta</taxon>
        <taxon>Embryophyta</taxon>
        <taxon>Tracheophyta</taxon>
        <taxon>Spermatophyta</taxon>
        <taxon>Magnoliopsida</taxon>
        <taxon>eudicotyledons</taxon>
        <taxon>Gunneridae</taxon>
        <taxon>Pentapetalae</taxon>
        <taxon>asterids</taxon>
        <taxon>lamiids</taxon>
        <taxon>Solanales</taxon>
        <taxon>Convolvulaceae</taxon>
        <taxon>Cuscuteae</taxon>
        <taxon>Cuscuta</taxon>
        <taxon>Cuscuta subgen. Grammica</taxon>
        <taxon>Cuscuta sect. Cleistogrammica</taxon>
    </lineage>
</organism>